<evidence type="ECO:0000256" key="5">
    <source>
        <dbReference type="ARBA" id="ARBA00023002"/>
    </source>
</evidence>
<dbReference type="SUPFAM" id="SSF56176">
    <property type="entry name" value="FAD-binding/transporter-associated domain-like"/>
    <property type="match status" value="1"/>
</dbReference>
<dbReference type="InterPro" id="IPR012951">
    <property type="entry name" value="BBE"/>
</dbReference>
<evidence type="ECO:0000256" key="4">
    <source>
        <dbReference type="ARBA" id="ARBA00022827"/>
    </source>
</evidence>
<dbReference type="PROSITE" id="PS51387">
    <property type="entry name" value="FAD_PCMH"/>
    <property type="match status" value="1"/>
</dbReference>
<keyword evidence="3" id="KW-0285">Flavoprotein</keyword>
<dbReference type="InterPro" id="IPR016169">
    <property type="entry name" value="FAD-bd_PCMH_sub2"/>
</dbReference>
<dbReference type="Gene3D" id="3.40.462.20">
    <property type="match status" value="1"/>
</dbReference>
<dbReference type="GO" id="GO:0071949">
    <property type="term" value="F:FAD binding"/>
    <property type="evidence" value="ECO:0007669"/>
    <property type="project" value="InterPro"/>
</dbReference>
<reference evidence="7 8" key="1">
    <citation type="submission" date="2018-04" db="EMBL/GenBank/DDBJ databases">
        <title>Genomic Encyclopedia of Archaeal and Bacterial Type Strains, Phase II (KMG-II): from individual species to whole genera.</title>
        <authorList>
            <person name="Goeker M."/>
        </authorList>
    </citation>
    <scope>NUCLEOTIDE SEQUENCE [LARGE SCALE GENOMIC DNA]</scope>
    <source>
        <strain evidence="7 8">DSM 45169</strain>
    </source>
</reference>
<keyword evidence="5" id="KW-0560">Oxidoreductase</keyword>
<dbReference type="Proteomes" id="UP000241639">
    <property type="component" value="Unassembled WGS sequence"/>
</dbReference>
<gene>
    <name evidence="7" type="ORF">C8J48_1868</name>
</gene>
<dbReference type="Pfam" id="PF08031">
    <property type="entry name" value="BBE"/>
    <property type="match status" value="1"/>
</dbReference>
<sequence>MDKKQSIYKVKTTITELRNAKIRRAPKKGSLFDKGRAPRFLRRGKEPKLTGRIVVPGNPQYNSARQEFNTFFNKFPRVIVFAQKTQDVVNAIRWARFNNVPIRMRSGRHSYEGLSVVNGGIVIDVSDMHDVDVNRKRGTATVQTGIRGGALNEALWTERRVVPVGLCRTTGIGGVTLGGGHSILSRQFGLTQDHLLAAEIVMADGRVLHANADQHPDLFWALRGGGGGNFGVCTTFRYRTHPINTVAYAEITWDLRDMERVIRVWQEYTAPGTDPRLGPLLMVSNGLQGPSQNPVFFQAVFLGSTTEMLKLLLPLLRTGSPRKATIEKMTWIESVRRVADAQTSNPYPFKGVAPYVHRLPSAAISTIRRFIEKPPTSSAGVFFHGLNGVVAKVPSRSTAYFWRRAWSDVTIQATLGTPAEAKKGIRWVENLRRAMLPFTHGVYVNTPDLYIKNWPQAYYGGNFDRLTRVKAKYDPKNIFKFPQSIPPARR</sequence>
<feature type="domain" description="FAD-binding PCMH-type" evidence="6">
    <location>
        <begin position="72"/>
        <end position="243"/>
    </location>
</feature>
<organism evidence="7 8">
    <name type="scientific">Desmospora activa DSM 45169</name>
    <dbReference type="NCBI Taxonomy" id="1121389"/>
    <lineage>
        <taxon>Bacteria</taxon>
        <taxon>Bacillati</taxon>
        <taxon>Bacillota</taxon>
        <taxon>Bacilli</taxon>
        <taxon>Bacillales</taxon>
        <taxon>Thermoactinomycetaceae</taxon>
        <taxon>Desmospora</taxon>
    </lineage>
</organism>
<keyword evidence="4" id="KW-0274">FAD</keyword>
<evidence type="ECO:0000256" key="3">
    <source>
        <dbReference type="ARBA" id="ARBA00022630"/>
    </source>
</evidence>
<dbReference type="InterPro" id="IPR016166">
    <property type="entry name" value="FAD-bd_PCMH"/>
</dbReference>
<dbReference type="AlphaFoldDB" id="A0A2T4ZBJ1"/>
<keyword evidence="8" id="KW-1185">Reference proteome</keyword>
<dbReference type="GO" id="GO:0016491">
    <property type="term" value="F:oxidoreductase activity"/>
    <property type="evidence" value="ECO:0007669"/>
    <property type="project" value="UniProtKB-KW"/>
</dbReference>
<protein>
    <submittedName>
        <fullName evidence="7">FAD/FMN-containing dehydrogenase</fullName>
    </submittedName>
</protein>
<dbReference type="EMBL" id="PZZP01000001">
    <property type="protein sequence ID" value="PTM59263.1"/>
    <property type="molecule type" value="Genomic_DNA"/>
</dbReference>
<name>A0A2T4ZBJ1_9BACL</name>
<dbReference type="PANTHER" id="PTHR42973:SF39">
    <property type="entry name" value="FAD-BINDING PCMH-TYPE DOMAIN-CONTAINING PROTEIN"/>
    <property type="match status" value="1"/>
</dbReference>
<accession>A0A2T4ZBJ1</accession>
<comment type="caution">
    <text evidence="7">The sequence shown here is derived from an EMBL/GenBank/DDBJ whole genome shotgun (WGS) entry which is preliminary data.</text>
</comment>
<evidence type="ECO:0000313" key="8">
    <source>
        <dbReference type="Proteomes" id="UP000241639"/>
    </source>
</evidence>
<dbReference type="InterPro" id="IPR050416">
    <property type="entry name" value="FAD-linked_Oxidoreductase"/>
</dbReference>
<dbReference type="InterPro" id="IPR016167">
    <property type="entry name" value="FAD-bd_PCMH_sub1"/>
</dbReference>
<dbReference type="Gene3D" id="3.30.465.10">
    <property type="match status" value="1"/>
</dbReference>
<dbReference type="InterPro" id="IPR006094">
    <property type="entry name" value="Oxid_FAD_bind_N"/>
</dbReference>
<evidence type="ECO:0000256" key="2">
    <source>
        <dbReference type="ARBA" id="ARBA00005466"/>
    </source>
</evidence>
<dbReference type="InterPro" id="IPR036318">
    <property type="entry name" value="FAD-bd_PCMH-like_sf"/>
</dbReference>
<dbReference type="Gene3D" id="3.30.43.10">
    <property type="entry name" value="Uridine Diphospho-n-acetylenolpyruvylglucosamine Reductase, domain 2"/>
    <property type="match status" value="1"/>
</dbReference>
<proteinExistence type="inferred from homology"/>
<evidence type="ECO:0000259" key="6">
    <source>
        <dbReference type="PROSITE" id="PS51387"/>
    </source>
</evidence>
<comment type="similarity">
    <text evidence="2">Belongs to the oxygen-dependent FAD-linked oxidoreductase family.</text>
</comment>
<evidence type="ECO:0000256" key="1">
    <source>
        <dbReference type="ARBA" id="ARBA00001974"/>
    </source>
</evidence>
<dbReference type="Pfam" id="PF01565">
    <property type="entry name" value="FAD_binding_4"/>
    <property type="match status" value="1"/>
</dbReference>
<dbReference type="PANTHER" id="PTHR42973">
    <property type="entry name" value="BINDING OXIDOREDUCTASE, PUTATIVE (AFU_ORTHOLOGUE AFUA_1G17690)-RELATED"/>
    <property type="match status" value="1"/>
</dbReference>
<evidence type="ECO:0000313" key="7">
    <source>
        <dbReference type="EMBL" id="PTM59263.1"/>
    </source>
</evidence>
<comment type="cofactor">
    <cofactor evidence="1">
        <name>FAD</name>
        <dbReference type="ChEBI" id="CHEBI:57692"/>
    </cofactor>
</comment>